<accession>A0A2G5RT45</accession>
<keyword evidence="2 7" id="KW-0436">Ligase</keyword>
<comment type="cofactor">
    <cofactor evidence="1 7">
        <name>Mg(2+)</name>
        <dbReference type="ChEBI" id="CHEBI:18420"/>
    </cofactor>
</comment>
<comment type="domain">
    <text evidence="7">Comprises of two domains. The C-terminal domain contains the binding site for glutamine and catalyzes the hydrolysis of this substrate to glutamate and ammonia. The N-terminal domain is anticipated to bind ATP and cobyrinate and catalyzes the ultimate synthesis of the diamide product. The ammonia produced via the glutaminase domain is probably translocated to the adjacent domain via a molecular tunnel, where it reacts with an activated intermediate.</text>
</comment>
<protein>
    <recommendedName>
        <fullName evidence="7">Cobyrinate a,c-diamide synthase</fullName>
        <ecNumber evidence="7">6.3.5.11</ecNumber>
    </recommendedName>
    <alternativeName>
        <fullName evidence="7">Cobyrinic acid a,c-diamide synthetase</fullName>
    </alternativeName>
</protein>
<dbReference type="Pfam" id="PF01656">
    <property type="entry name" value="CbiA"/>
    <property type="match status" value="1"/>
</dbReference>
<dbReference type="Gene3D" id="3.40.50.300">
    <property type="entry name" value="P-loop containing nucleotide triphosphate hydrolases"/>
    <property type="match status" value="2"/>
</dbReference>
<dbReference type="InterPro" id="IPR029062">
    <property type="entry name" value="Class_I_gatase-like"/>
</dbReference>
<dbReference type="SUPFAM" id="SSF52540">
    <property type="entry name" value="P-loop containing nucleoside triphosphate hydrolases"/>
    <property type="match status" value="1"/>
</dbReference>
<comment type="pathway">
    <text evidence="7">Cofactor biosynthesis; adenosylcobalamin biosynthesis; cob(II)yrinate a,c-diamide from sirohydrochlorin (anaerobic route): step 10/10.</text>
</comment>
<feature type="site" description="Increases nucleophilicity of active site Cys" evidence="7">
    <location>
        <position position="433"/>
    </location>
</feature>
<keyword evidence="7" id="KW-0169">Cobalamin biosynthesis</keyword>
<dbReference type="GO" id="GO:0042242">
    <property type="term" value="F:cobyrinic acid a,c-diamide synthase activity"/>
    <property type="evidence" value="ECO:0007669"/>
    <property type="project" value="UniProtKB-UniRule"/>
</dbReference>
<evidence type="ECO:0000259" key="9">
    <source>
        <dbReference type="Pfam" id="PF07685"/>
    </source>
</evidence>
<evidence type="ECO:0000256" key="5">
    <source>
        <dbReference type="ARBA" id="ARBA00022842"/>
    </source>
</evidence>
<dbReference type="PANTHER" id="PTHR43873">
    <property type="entry name" value="COBYRINATE A,C-DIAMIDE SYNTHASE"/>
    <property type="match status" value="1"/>
</dbReference>
<comment type="function">
    <text evidence="7">Catalyzes the ATP-dependent amidation of the two carboxylate groups at positions a and c of cobyrinate, using either L-glutamine or ammonia as the nitrogen source.</text>
</comment>
<dbReference type="GO" id="GO:0005524">
    <property type="term" value="F:ATP binding"/>
    <property type="evidence" value="ECO:0007669"/>
    <property type="project" value="UniProtKB-UniRule"/>
</dbReference>
<dbReference type="CDD" id="cd03130">
    <property type="entry name" value="GATase1_CobB"/>
    <property type="match status" value="1"/>
</dbReference>
<dbReference type="EMBL" id="PEDM01000002">
    <property type="protein sequence ID" value="PIC05883.1"/>
    <property type="molecule type" value="Genomic_DNA"/>
</dbReference>
<dbReference type="InterPro" id="IPR004484">
    <property type="entry name" value="CbiA/CobB_synth"/>
</dbReference>
<organism evidence="10 11">
    <name type="scientific">Anoxybacillus flavithermus</name>
    <dbReference type="NCBI Taxonomy" id="33934"/>
    <lineage>
        <taxon>Bacteria</taxon>
        <taxon>Bacillati</taxon>
        <taxon>Bacillota</taxon>
        <taxon>Bacilli</taxon>
        <taxon>Bacillales</taxon>
        <taxon>Anoxybacillaceae</taxon>
        <taxon>Anoxybacillus</taxon>
    </lineage>
</organism>
<evidence type="ECO:0000256" key="4">
    <source>
        <dbReference type="ARBA" id="ARBA00022840"/>
    </source>
</evidence>
<dbReference type="NCBIfam" id="TIGR00379">
    <property type="entry name" value="cobB"/>
    <property type="match status" value="1"/>
</dbReference>
<sequence length="457" mass="50460">MGGTRVRRIVVAGTGSGVGKTTVALGLMSAFKQKGYVVQGFKCGPDYIDPTYHTAVTGRRSRNLDSWMGNEQIVRHVCRRGSEGAHLSIIEGVMGLFDGKRATTNEGSTAEISIMTESPILLVVDCSGMARSAAAVVGGFQRFDERVRIVGVIANRVGSEGHFRLVKEAIERQCGIPVVGYLLKENDLKIPERHLGLVPSVERGELQPFFDELGKRISETVDLDAIWDLAEANELTSTPFIAPKQTYDVRIAIAKDAAFHFYYEENLEMLQAYGATLVYFSPLAGECVPNDVHGLYIGGGFPEEFAAELARHEKVKRSIAEAIQNGLPTLAECGGFMYLTEGIETTDGQYYEMIGIIPGHVRMQQTLAALGYREVTGGEGNFLFEQDKAKGHEFHYSTFLPHVEEKFAYEVKGLRGCKKDGYMDKRLVAGYVHFYFPSNPLLVERWLKTCTEVKGDA</sequence>
<comment type="catalytic activity">
    <reaction evidence="7">
        <text>cob(II)yrinate + 2 L-glutamine + 2 ATP + 2 H2O = cob(II)yrinate a,c diamide + 2 L-glutamate + 2 ADP + 2 phosphate + 2 H(+)</text>
        <dbReference type="Rhea" id="RHEA:26289"/>
        <dbReference type="ChEBI" id="CHEBI:15377"/>
        <dbReference type="ChEBI" id="CHEBI:15378"/>
        <dbReference type="ChEBI" id="CHEBI:29985"/>
        <dbReference type="ChEBI" id="CHEBI:30616"/>
        <dbReference type="ChEBI" id="CHEBI:43474"/>
        <dbReference type="ChEBI" id="CHEBI:58359"/>
        <dbReference type="ChEBI" id="CHEBI:58537"/>
        <dbReference type="ChEBI" id="CHEBI:58894"/>
        <dbReference type="ChEBI" id="CHEBI:456216"/>
        <dbReference type="EC" id="6.3.5.11"/>
    </reaction>
</comment>
<dbReference type="Pfam" id="PF07685">
    <property type="entry name" value="GATase_3"/>
    <property type="match status" value="1"/>
</dbReference>
<dbReference type="GO" id="GO:0009236">
    <property type="term" value="P:cobalamin biosynthetic process"/>
    <property type="evidence" value="ECO:0007669"/>
    <property type="project" value="UniProtKB-UniRule"/>
</dbReference>
<comment type="similarity">
    <text evidence="7">Belongs to the CobB/CbiA family.</text>
</comment>
<dbReference type="UniPathway" id="UPA00148">
    <property type="reaction ID" value="UER00231"/>
</dbReference>
<gene>
    <name evidence="7" type="primary">cbiA</name>
    <name evidence="10" type="ORF">CS060_02435</name>
</gene>
<proteinExistence type="inferred from homology"/>
<feature type="active site" description="Nucleophile" evidence="7">
    <location>
        <position position="333"/>
    </location>
</feature>
<name>A0A2G5RT45_9BACL</name>
<dbReference type="Gene3D" id="3.40.50.880">
    <property type="match status" value="1"/>
</dbReference>
<evidence type="ECO:0000256" key="1">
    <source>
        <dbReference type="ARBA" id="ARBA00001946"/>
    </source>
</evidence>
<feature type="domain" description="CobB/CobQ-like glutamine amidotransferase" evidence="9">
    <location>
        <begin position="250"/>
        <end position="439"/>
    </location>
</feature>
<evidence type="ECO:0000313" key="11">
    <source>
        <dbReference type="Proteomes" id="UP000230559"/>
    </source>
</evidence>
<dbReference type="InterPro" id="IPR002586">
    <property type="entry name" value="CobQ/CobB/MinD/ParA_Nub-bd_dom"/>
</dbReference>
<evidence type="ECO:0000256" key="6">
    <source>
        <dbReference type="ARBA" id="ARBA00022962"/>
    </source>
</evidence>
<keyword evidence="5 7" id="KW-0460">Magnesium</keyword>
<dbReference type="EC" id="6.3.5.11" evidence="7"/>
<dbReference type="PROSITE" id="PS51274">
    <property type="entry name" value="GATASE_COBBQ"/>
    <property type="match status" value="1"/>
</dbReference>
<dbReference type="InterPro" id="IPR027417">
    <property type="entry name" value="P-loop_NTPase"/>
</dbReference>
<evidence type="ECO:0000259" key="8">
    <source>
        <dbReference type="Pfam" id="PF01656"/>
    </source>
</evidence>
<keyword evidence="3 7" id="KW-0547">Nucleotide-binding</keyword>
<evidence type="ECO:0000313" key="10">
    <source>
        <dbReference type="EMBL" id="PIC05883.1"/>
    </source>
</evidence>
<keyword evidence="4 7" id="KW-0067">ATP-binding</keyword>
<evidence type="ECO:0000256" key="3">
    <source>
        <dbReference type="ARBA" id="ARBA00022741"/>
    </source>
</evidence>
<reference evidence="10 11" key="1">
    <citation type="submission" date="2017-10" db="EMBL/GenBank/DDBJ databases">
        <title>Draft genome sequence of Anoxybacillus flavithermus KU2-6-11 from caldera Uzon (Russia:Kamchtka).</title>
        <authorList>
            <person name="Korzhuk A.V."/>
            <person name="Rozanov A.S."/>
            <person name="Bryanskaya A.V."/>
            <person name="Peltek S.E."/>
        </authorList>
    </citation>
    <scope>NUCLEOTIDE SEQUENCE [LARGE SCALE GENOMIC DNA]</scope>
    <source>
        <strain evidence="10 11">KU2-6_11</strain>
    </source>
</reference>
<dbReference type="NCBIfam" id="NF002204">
    <property type="entry name" value="PRK01077.1"/>
    <property type="match status" value="1"/>
</dbReference>
<dbReference type="SUPFAM" id="SSF52317">
    <property type="entry name" value="Class I glutamine amidotransferase-like"/>
    <property type="match status" value="1"/>
</dbReference>
<dbReference type="PANTHER" id="PTHR43873:SF1">
    <property type="entry name" value="COBYRINATE A,C-DIAMIDE SYNTHASE"/>
    <property type="match status" value="1"/>
</dbReference>
<feature type="domain" description="CobQ/CobB/MinD/ParA nucleotide binding" evidence="8">
    <location>
        <begin position="9"/>
        <end position="195"/>
    </location>
</feature>
<keyword evidence="6 7" id="KW-0315">Glutamine amidotransferase</keyword>
<comment type="miscellaneous">
    <text evidence="7">The a and c carboxylates of cobyrinate are activated for nucleophilic attack via formation of a phosphorylated intermediate by ATP. CbiA catalyzes first the amidation of the c-carboxylate, and then that of the a-carboxylate.</text>
</comment>
<dbReference type="Proteomes" id="UP000230559">
    <property type="component" value="Unassembled WGS sequence"/>
</dbReference>
<dbReference type="AlphaFoldDB" id="A0A2G5RT45"/>
<dbReference type="CDD" id="cd05388">
    <property type="entry name" value="CobB_N"/>
    <property type="match status" value="1"/>
</dbReference>
<dbReference type="RefSeq" id="WP_052025479.1">
    <property type="nucleotide sequence ID" value="NZ_PEDM01000002.1"/>
</dbReference>
<evidence type="ECO:0000256" key="7">
    <source>
        <dbReference type="HAMAP-Rule" id="MF_00027"/>
    </source>
</evidence>
<dbReference type="HAMAP" id="MF_00027">
    <property type="entry name" value="CobB_CbiA"/>
    <property type="match status" value="1"/>
</dbReference>
<comment type="caution">
    <text evidence="10">The sequence shown here is derived from an EMBL/GenBank/DDBJ whole genome shotgun (WGS) entry which is preliminary data.</text>
</comment>
<evidence type="ECO:0000256" key="2">
    <source>
        <dbReference type="ARBA" id="ARBA00022598"/>
    </source>
</evidence>
<dbReference type="InterPro" id="IPR011698">
    <property type="entry name" value="GATase_3"/>
</dbReference>